<gene>
    <name evidence="1" type="ORF">DN745_11400</name>
</gene>
<organism evidence="1 2">
    <name type="scientific">Bradymonas sediminis</name>
    <dbReference type="NCBI Taxonomy" id="1548548"/>
    <lineage>
        <taxon>Bacteria</taxon>
        <taxon>Deltaproteobacteria</taxon>
        <taxon>Bradymonadales</taxon>
        <taxon>Bradymonadaceae</taxon>
        <taxon>Bradymonas</taxon>
    </lineage>
</organism>
<evidence type="ECO:0000313" key="2">
    <source>
        <dbReference type="Proteomes" id="UP000249799"/>
    </source>
</evidence>
<protein>
    <submittedName>
        <fullName evidence="1">Uncharacterized protein</fullName>
    </submittedName>
</protein>
<dbReference type="EMBL" id="CP030032">
    <property type="protein sequence ID" value="AWV89911.1"/>
    <property type="molecule type" value="Genomic_DNA"/>
</dbReference>
<accession>A0A2Z4FLS8</accession>
<reference evidence="1 2" key="1">
    <citation type="submission" date="2018-06" db="EMBL/GenBank/DDBJ databases">
        <title>Lujinxingia sediminis gen. nov. sp. nov., a new facultative anaerobic member of the class Deltaproteobacteria, and proposal of Lujinxingaceae fam. nov.</title>
        <authorList>
            <person name="Guo L.-Y."/>
            <person name="Li C.-M."/>
            <person name="Wang S."/>
            <person name="Du Z.-J."/>
        </authorList>
    </citation>
    <scope>NUCLEOTIDE SEQUENCE [LARGE SCALE GENOMIC DNA]</scope>
    <source>
        <strain evidence="1 2">FA350</strain>
    </source>
</reference>
<evidence type="ECO:0000313" key="1">
    <source>
        <dbReference type="EMBL" id="AWV89911.1"/>
    </source>
</evidence>
<dbReference type="Proteomes" id="UP000249799">
    <property type="component" value="Chromosome"/>
</dbReference>
<dbReference type="AlphaFoldDB" id="A0A2Z4FLS8"/>
<sequence>MLILGLGGAPFGCSSAPTTADPTLQAPAPQKPASAADIFAQYLPYMPADTASVAIFRTQMLSELMQDVFATKQQEGEKEHLLAMREDFRSLLLDTLGVDPLSADSVVAVISPSAQFIILERTELADLGDADTTDAHGMRAYYIAANPAEPDAGFGAWVAPFPQTETVAVFADKHSFEAAAAAYANTADGLAGTPNADALAELLSAPKISVITGAVFISDAMKLEFQEDYGFAPPEAVAFHIDREIRVDFRGDETSLDGIKFYIEVFRSAYLAEIERQYQIKMTSELEQAAGAILAYHLSYSLDDSIVITRGPSSLTLEAHLPLSASSFGVLSGFGIPLIYEYIQESPTAEAPAHEPGTTF</sequence>
<keyword evidence="2" id="KW-1185">Reference proteome</keyword>
<name>A0A2Z4FLS8_9DELT</name>
<dbReference type="KEGG" id="bsed:DN745_11400"/>
<proteinExistence type="predicted"/>